<sequence length="119" mass="13496">MFVQSLDDRRDTIRVNFITDVSVNLPRQDMTIRGELRDLSMSGMSIQTREQVATGSPCTVTILINGLYSQLVVNKLEGEVMRSEPGIVAIKFRHKFNWQPLFHGYGCHGRKNHGSLVFS</sequence>
<gene>
    <name evidence="2" type="ORF">MNBD_DELTA04-1065</name>
</gene>
<organism evidence="2">
    <name type="scientific">hydrothermal vent metagenome</name>
    <dbReference type="NCBI Taxonomy" id="652676"/>
    <lineage>
        <taxon>unclassified sequences</taxon>
        <taxon>metagenomes</taxon>
        <taxon>ecological metagenomes</taxon>
    </lineage>
</organism>
<dbReference type="Pfam" id="PF07238">
    <property type="entry name" value="PilZ"/>
    <property type="match status" value="1"/>
</dbReference>
<dbReference type="InterPro" id="IPR009875">
    <property type="entry name" value="PilZ_domain"/>
</dbReference>
<evidence type="ECO:0000259" key="1">
    <source>
        <dbReference type="Pfam" id="PF07238"/>
    </source>
</evidence>
<dbReference type="EMBL" id="UOEY01000112">
    <property type="protein sequence ID" value="VAW40907.1"/>
    <property type="molecule type" value="Genomic_DNA"/>
</dbReference>
<reference evidence="2" key="1">
    <citation type="submission" date="2018-06" db="EMBL/GenBank/DDBJ databases">
        <authorList>
            <person name="Zhirakovskaya E."/>
        </authorList>
    </citation>
    <scope>NUCLEOTIDE SEQUENCE</scope>
</reference>
<dbReference type="GO" id="GO:0035438">
    <property type="term" value="F:cyclic-di-GMP binding"/>
    <property type="evidence" value="ECO:0007669"/>
    <property type="project" value="InterPro"/>
</dbReference>
<accession>A0A3B0VR34</accession>
<dbReference type="AlphaFoldDB" id="A0A3B0VR34"/>
<feature type="domain" description="PilZ" evidence="1">
    <location>
        <begin position="8"/>
        <end position="93"/>
    </location>
</feature>
<name>A0A3B0VR34_9ZZZZ</name>
<dbReference type="Gene3D" id="2.40.10.220">
    <property type="entry name" value="predicted glycosyltransferase like domains"/>
    <property type="match status" value="1"/>
</dbReference>
<evidence type="ECO:0000313" key="2">
    <source>
        <dbReference type="EMBL" id="VAW40907.1"/>
    </source>
</evidence>
<proteinExistence type="predicted"/>
<protein>
    <recommendedName>
        <fullName evidence="1">PilZ domain-containing protein</fullName>
    </recommendedName>
</protein>
<dbReference type="SUPFAM" id="SSF141371">
    <property type="entry name" value="PilZ domain-like"/>
    <property type="match status" value="1"/>
</dbReference>